<dbReference type="EMBL" id="FNEK01000030">
    <property type="protein sequence ID" value="SDK07799.1"/>
    <property type="molecule type" value="Genomic_DNA"/>
</dbReference>
<dbReference type="AlphaFoldDB" id="A0A1G8YY43"/>
<evidence type="ECO:0000256" key="3">
    <source>
        <dbReference type="ARBA" id="ARBA00038374"/>
    </source>
</evidence>
<dbReference type="GO" id="GO:0008233">
    <property type="term" value="F:peptidase activity"/>
    <property type="evidence" value="ECO:0007669"/>
    <property type="project" value="UniProtKB-KW"/>
</dbReference>
<sequence length="556" mass="63143">MKTQTPRRSELLMPAGSLERLKIAVQYGADAVYLGTPDMSLRTKSKFSLEDVKTGIAYAHAHGVRVYLTLNLFTHNKDIAKLADYTQVLREMRPDGVIVADPGVFRYLRKHAPELSLHVSTQANVCSWLTVNYWKEEGAELVVLAREVSFAELAEIREHCPDIRLETFVHGAMCMTYSGRCLLSNYLAERGANQGNCANSCRWMYKLHLRLKDGTSQEIELNEHNSELFEFLLEEGVRPGEFMALEEDMRGSYILNSKDMCLMPKLDQLLEIGVDSLKVEGRNKSAYYVASVTRAYRRAIDAWYRDPEGWAPEPFMAELEGATNRGFTIGFHEGRLKNHAHNYDHTRSTAPWEYAAMVGEVRDDGLVLNVKNRIDAGDVMEFLPPDPALETVLLRLYAFEIDGEDETMEVVHGSLGHRVFVPWSAFDREDPEVIRKAFPPMTIVRKESMLPEDDWARIRLDKTAQKIELGQEGREKAYRRQVKALQETISDEAVAQRAHSSRTGVERCCGRGCNGCLMFWNDPEYARAREVLAARKHGELLERDGRAPPLPPIVST</sequence>
<keyword evidence="2" id="KW-0378">Hydrolase</keyword>
<dbReference type="OrthoDB" id="9807498at2"/>
<evidence type="ECO:0000256" key="2">
    <source>
        <dbReference type="ARBA" id="ARBA00022801"/>
    </source>
</evidence>
<organism evidence="4 5">
    <name type="scientific">Aliiruegeria lutimaris</name>
    <dbReference type="NCBI Taxonomy" id="571298"/>
    <lineage>
        <taxon>Bacteria</taxon>
        <taxon>Pseudomonadati</taxon>
        <taxon>Pseudomonadota</taxon>
        <taxon>Alphaproteobacteria</taxon>
        <taxon>Rhodobacterales</taxon>
        <taxon>Roseobacteraceae</taxon>
        <taxon>Aliiruegeria</taxon>
    </lineage>
</organism>
<gene>
    <name evidence="4" type="ORF">SAMN04488026_103051</name>
</gene>
<keyword evidence="5" id="KW-1185">Reference proteome</keyword>
<protein>
    <submittedName>
        <fullName evidence="4">Putative protease</fullName>
    </submittedName>
</protein>
<dbReference type="STRING" id="571298.SAMN04488026_103051"/>
<evidence type="ECO:0000313" key="5">
    <source>
        <dbReference type="Proteomes" id="UP000199382"/>
    </source>
</evidence>
<accession>A0A1G8YY43</accession>
<dbReference type="Pfam" id="PF01136">
    <property type="entry name" value="Peptidase_U32"/>
    <property type="match status" value="1"/>
</dbReference>
<keyword evidence="1 4" id="KW-0645">Protease</keyword>
<proteinExistence type="inferred from homology"/>
<dbReference type="PROSITE" id="PS01276">
    <property type="entry name" value="PEPTIDASE_U32"/>
    <property type="match status" value="1"/>
</dbReference>
<evidence type="ECO:0000256" key="1">
    <source>
        <dbReference type="ARBA" id="ARBA00022670"/>
    </source>
</evidence>
<dbReference type="Proteomes" id="UP000199382">
    <property type="component" value="Unassembled WGS sequence"/>
</dbReference>
<evidence type="ECO:0000313" key="4">
    <source>
        <dbReference type="EMBL" id="SDK07799.1"/>
    </source>
</evidence>
<dbReference type="GO" id="GO:0006508">
    <property type="term" value="P:proteolysis"/>
    <property type="evidence" value="ECO:0007669"/>
    <property type="project" value="UniProtKB-KW"/>
</dbReference>
<name>A0A1G8YY43_9RHOB</name>
<dbReference type="PANTHER" id="PTHR30217:SF6">
    <property type="entry name" value="TRNA HYDROXYLATION PROTEIN P"/>
    <property type="match status" value="1"/>
</dbReference>
<dbReference type="PANTHER" id="PTHR30217">
    <property type="entry name" value="PEPTIDASE U32 FAMILY"/>
    <property type="match status" value="1"/>
</dbReference>
<comment type="similarity">
    <text evidence="3">Belongs to the peptidase U32 family.</text>
</comment>
<reference evidence="4 5" key="1">
    <citation type="submission" date="2016-10" db="EMBL/GenBank/DDBJ databases">
        <authorList>
            <person name="de Groot N.N."/>
        </authorList>
    </citation>
    <scope>NUCLEOTIDE SEQUENCE [LARGE SCALE GENOMIC DNA]</scope>
    <source>
        <strain evidence="4 5">DSM 25294</strain>
    </source>
</reference>
<dbReference type="RefSeq" id="WP_093157637.1">
    <property type="nucleotide sequence ID" value="NZ_FNEK01000030.1"/>
</dbReference>
<dbReference type="InterPro" id="IPR001539">
    <property type="entry name" value="Peptidase_U32"/>
</dbReference>
<dbReference type="InterPro" id="IPR051454">
    <property type="entry name" value="RNA/ubiquinone_mod_enzymes"/>
</dbReference>